<dbReference type="AlphaFoldDB" id="A0A8S3B5C9"/>
<sequence>RLGHVALYDTLTGRSRVVYDWRYTQPGSPNALFWGPLIPSSTVDPTLAILYSVGDGKLHRWDSPDKSCLPTDLTSLVTE</sequence>
<comment type="caution">
    <text evidence="1">The sequence shown here is derived from an EMBL/GenBank/DDBJ whole genome shotgun (WGS) entry which is preliminary data.</text>
</comment>
<dbReference type="Proteomes" id="UP000676336">
    <property type="component" value="Unassembled WGS sequence"/>
</dbReference>
<proteinExistence type="predicted"/>
<name>A0A8S3B5C9_9BILA</name>
<protein>
    <submittedName>
        <fullName evidence="1">Uncharacterized protein</fullName>
    </submittedName>
</protein>
<organism evidence="1 2">
    <name type="scientific">Rotaria magnacalcarata</name>
    <dbReference type="NCBI Taxonomy" id="392030"/>
    <lineage>
        <taxon>Eukaryota</taxon>
        <taxon>Metazoa</taxon>
        <taxon>Spiralia</taxon>
        <taxon>Gnathifera</taxon>
        <taxon>Rotifera</taxon>
        <taxon>Eurotatoria</taxon>
        <taxon>Bdelloidea</taxon>
        <taxon>Philodinida</taxon>
        <taxon>Philodinidae</taxon>
        <taxon>Rotaria</taxon>
    </lineage>
</organism>
<feature type="non-terminal residue" evidence="1">
    <location>
        <position position="79"/>
    </location>
</feature>
<accession>A0A8S3B5C9</accession>
<feature type="non-terminal residue" evidence="1">
    <location>
        <position position="1"/>
    </location>
</feature>
<evidence type="ECO:0000313" key="2">
    <source>
        <dbReference type="Proteomes" id="UP000676336"/>
    </source>
</evidence>
<evidence type="ECO:0000313" key="1">
    <source>
        <dbReference type="EMBL" id="CAF4792285.1"/>
    </source>
</evidence>
<dbReference type="EMBL" id="CAJOBI010146548">
    <property type="protein sequence ID" value="CAF4792285.1"/>
    <property type="molecule type" value="Genomic_DNA"/>
</dbReference>
<gene>
    <name evidence="1" type="ORF">SMN809_LOCUS46812</name>
</gene>
<reference evidence="1" key="1">
    <citation type="submission" date="2021-02" db="EMBL/GenBank/DDBJ databases">
        <authorList>
            <person name="Nowell W R."/>
        </authorList>
    </citation>
    <scope>NUCLEOTIDE SEQUENCE</scope>
</reference>